<dbReference type="InterPro" id="IPR011055">
    <property type="entry name" value="Dup_hybrid_motif"/>
</dbReference>
<evidence type="ECO:0000313" key="4">
    <source>
        <dbReference type="EMBL" id="OGE78055.1"/>
    </source>
</evidence>
<dbReference type="PANTHER" id="PTHR21666:SF289">
    <property type="entry name" value="L-ALA--D-GLU ENDOPEPTIDASE"/>
    <property type="match status" value="1"/>
</dbReference>
<gene>
    <name evidence="4" type="ORF">A3J19_01085</name>
</gene>
<evidence type="ECO:0000256" key="1">
    <source>
        <dbReference type="ARBA" id="ARBA00022729"/>
    </source>
</evidence>
<dbReference type="AlphaFoldDB" id="A0A1F5NK84"/>
<comment type="caution">
    <text evidence="4">The sequence shown here is derived from an EMBL/GenBank/DDBJ whole genome shotgun (WGS) entry which is preliminary data.</text>
</comment>
<feature type="transmembrane region" description="Helical" evidence="2">
    <location>
        <begin position="20"/>
        <end position="42"/>
    </location>
</feature>
<evidence type="ECO:0000259" key="3">
    <source>
        <dbReference type="Pfam" id="PF01551"/>
    </source>
</evidence>
<dbReference type="PANTHER" id="PTHR21666">
    <property type="entry name" value="PEPTIDASE-RELATED"/>
    <property type="match status" value="1"/>
</dbReference>
<dbReference type="InterPro" id="IPR050570">
    <property type="entry name" value="Cell_wall_metabolism_enzyme"/>
</dbReference>
<keyword evidence="2" id="KW-0812">Transmembrane</keyword>
<feature type="domain" description="M23ase beta-sheet core" evidence="3">
    <location>
        <begin position="97"/>
        <end position="196"/>
    </location>
</feature>
<sequence length="206" mass="22463">MNPKLFLTLFSFRNELKYVALAFGLAILVPIIAIILLTQIGLDIISDKLVSVNEITQNVEIHDPTTGEATPIEVTAAWPTTGVITLEFAQSSGFQIFHAGIDIANAQGKIGDPVNPFLPGKVIYAGEIWWGYGKHIILDNGNNITSVYAHLDKIFVVKGQEITTTKQVIGREGSTGWSTGPHLHFEVRVYGIPVNPRTFLGQGNPN</sequence>
<name>A0A1F5NK84_9BACT</name>
<dbReference type="SUPFAM" id="SSF51261">
    <property type="entry name" value="Duplicated hybrid motif"/>
    <property type="match status" value="1"/>
</dbReference>
<dbReference type="EMBL" id="MFDZ01000029">
    <property type="protein sequence ID" value="OGE78055.1"/>
    <property type="molecule type" value="Genomic_DNA"/>
</dbReference>
<keyword evidence="2" id="KW-0472">Membrane</keyword>
<evidence type="ECO:0000256" key="2">
    <source>
        <dbReference type="SAM" id="Phobius"/>
    </source>
</evidence>
<organism evidence="4 5">
    <name type="scientific">Candidatus Daviesbacteria bacterium RIFCSPLOWO2_02_FULL_41_8</name>
    <dbReference type="NCBI Taxonomy" id="1797798"/>
    <lineage>
        <taxon>Bacteria</taxon>
        <taxon>Candidatus Daviesiibacteriota</taxon>
    </lineage>
</organism>
<dbReference type="Pfam" id="PF01551">
    <property type="entry name" value="Peptidase_M23"/>
    <property type="match status" value="1"/>
</dbReference>
<protein>
    <recommendedName>
        <fullName evidence="3">M23ase beta-sheet core domain-containing protein</fullName>
    </recommendedName>
</protein>
<dbReference type="CDD" id="cd12797">
    <property type="entry name" value="M23_peptidase"/>
    <property type="match status" value="1"/>
</dbReference>
<keyword evidence="2" id="KW-1133">Transmembrane helix</keyword>
<reference evidence="4 5" key="1">
    <citation type="journal article" date="2016" name="Nat. Commun.">
        <title>Thousands of microbial genomes shed light on interconnected biogeochemical processes in an aquifer system.</title>
        <authorList>
            <person name="Anantharaman K."/>
            <person name="Brown C.T."/>
            <person name="Hug L.A."/>
            <person name="Sharon I."/>
            <person name="Castelle C.J."/>
            <person name="Probst A.J."/>
            <person name="Thomas B.C."/>
            <person name="Singh A."/>
            <person name="Wilkins M.J."/>
            <person name="Karaoz U."/>
            <person name="Brodie E.L."/>
            <person name="Williams K.H."/>
            <person name="Hubbard S.S."/>
            <person name="Banfield J.F."/>
        </authorList>
    </citation>
    <scope>NUCLEOTIDE SEQUENCE [LARGE SCALE GENOMIC DNA]</scope>
</reference>
<dbReference type="GO" id="GO:0004222">
    <property type="term" value="F:metalloendopeptidase activity"/>
    <property type="evidence" value="ECO:0007669"/>
    <property type="project" value="TreeGrafter"/>
</dbReference>
<dbReference type="Proteomes" id="UP000176578">
    <property type="component" value="Unassembled WGS sequence"/>
</dbReference>
<evidence type="ECO:0000313" key="5">
    <source>
        <dbReference type="Proteomes" id="UP000176578"/>
    </source>
</evidence>
<accession>A0A1F5NK84</accession>
<proteinExistence type="predicted"/>
<dbReference type="InterPro" id="IPR016047">
    <property type="entry name" value="M23ase_b-sheet_dom"/>
</dbReference>
<keyword evidence="1" id="KW-0732">Signal</keyword>
<dbReference type="Gene3D" id="2.70.70.10">
    <property type="entry name" value="Glucose Permease (Domain IIA)"/>
    <property type="match status" value="1"/>
</dbReference>